<evidence type="ECO:0000256" key="3">
    <source>
        <dbReference type="ARBA" id="ARBA00023242"/>
    </source>
</evidence>
<dbReference type="EMBL" id="CAVLEF010000280">
    <property type="protein sequence ID" value="CAK1555742.1"/>
    <property type="molecule type" value="Genomic_DNA"/>
</dbReference>
<name>A0AAV1K3Y6_9NEOP</name>
<evidence type="ECO:0000313" key="7">
    <source>
        <dbReference type="Proteomes" id="UP001497472"/>
    </source>
</evidence>
<evidence type="ECO:0000256" key="2">
    <source>
        <dbReference type="ARBA" id="ARBA00007267"/>
    </source>
</evidence>
<comment type="subcellular location">
    <subcellularLocation>
        <location evidence="1">Nucleus</location>
    </subcellularLocation>
</comment>
<dbReference type="InterPro" id="IPR028307">
    <property type="entry name" value="Lin-54_fam"/>
</dbReference>
<comment type="caution">
    <text evidence="6">The sequence shown here is derived from an EMBL/GenBank/DDBJ whole genome shotgun (WGS) entry which is preliminary data.</text>
</comment>
<keyword evidence="3" id="KW-0539">Nucleus</keyword>
<comment type="similarity">
    <text evidence="2">Belongs to the lin-54 family.</text>
</comment>
<keyword evidence="7" id="KW-1185">Reference proteome</keyword>
<dbReference type="PROSITE" id="PS51634">
    <property type="entry name" value="CRC"/>
    <property type="match status" value="1"/>
</dbReference>
<sequence length="791" mass="86148">MDHNLDDSLNLDSSMQVDFERPEETVCQQSEIILDQEDIPMEFVYEEKQMLMDTGGEEIIISDFIGSQFNLQDLQSDHNVLGGLNQTSYNLTTQSDTMLDLQLNPQAITIAQDPHQQKIITLTTSPRKKAESSLPKPVAIAPKPPKLLPTAYGKPLNIAPKPAALVQNKTIGKQASGSNSKGNTVLAQIGKQILMLPANAQKIKLVTSQGSTPPVQKILRTDSNQVQIIPAKNVSSQGKPMKIITIPGQQNLTPEAKAVITKMMPANQATRFVTLKPKQSGPITVGNKQVIMLSPNEQGVNVAKKPEVISLKPVTKLLPKGSTKNKLLISSSNATQNVVLKNTTPTIQVKKEPVETTRTQIHQINVPGKGIQYIRLVTNPGSTSAKVIKAASAQKNITVATKADSKDDVKVPKLVRIAPMKAIAQPVRSSQSLLAPISSVAETKTVPLEEIVIEPCETDPEVNSKEALRALIENSMGDDAGVNHEVTMDFKKNAVSEDESTMDSIGAGSGIEIQEEQSQEHPLIVIPASFDHSIEVQSDYNKSNESQNLKEECDSTNANDDSSSFTDQGIEAASLGLRPRKACNCTKSQCLKLYCDCFANGEFCNQCNCNNCYNNLQNEELRQKAIRGCLDRNPHAFKPKIGKSKIGGPELVRRHNKGCNCKRSGCLKNYCECYEARIACTAMCKCVGCRNVTDCMEQGRLERVPRATNSLQRTPGPGHAKQPCTFMTTDVIEAVCQCLVAAADCGERDALPVPDVEVDPVRDVIEEFARCLQDIIAAAHSRPLAPDECLT</sequence>
<dbReference type="PANTHER" id="PTHR12446">
    <property type="entry name" value="TESMIN/TSO1-RELATED"/>
    <property type="match status" value="1"/>
</dbReference>
<gene>
    <name evidence="6" type="ORF">LNINA_LOCUS14535</name>
</gene>
<organism evidence="6 7">
    <name type="scientific">Leptosia nina</name>
    <dbReference type="NCBI Taxonomy" id="320188"/>
    <lineage>
        <taxon>Eukaryota</taxon>
        <taxon>Metazoa</taxon>
        <taxon>Ecdysozoa</taxon>
        <taxon>Arthropoda</taxon>
        <taxon>Hexapoda</taxon>
        <taxon>Insecta</taxon>
        <taxon>Pterygota</taxon>
        <taxon>Neoptera</taxon>
        <taxon>Endopterygota</taxon>
        <taxon>Lepidoptera</taxon>
        <taxon>Glossata</taxon>
        <taxon>Ditrysia</taxon>
        <taxon>Papilionoidea</taxon>
        <taxon>Pieridae</taxon>
        <taxon>Pierinae</taxon>
        <taxon>Leptosia</taxon>
    </lineage>
</organism>
<evidence type="ECO:0000256" key="4">
    <source>
        <dbReference type="SAM" id="MobiDB-lite"/>
    </source>
</evidence>
<dbReference type="AlphaFoldDB" id="A0AAV1K3Y6"/>
<feature type="region of interest" description="Disordered" evidence="4">
    <location>
        <begin position="541"/>
        <end position="565"/>
    </location>
</feature>
<evidence type="ECO:0000313" key="6">
    <source>
        <dbReference type="EMBL" id="CAK1555742.1"/>
    </source>
</evidence>
<dbReference type="Proteomes" id="UP001497472">
    <property type="component" value="Unassembled WGS sequence"/>
</dbReference>
<dbReference type="GO" id="GO:0005634">
    <property type="term" value="C:nucleus"/>
    <property type="evidence" value="ECO:0007669"/>
    <property type="project" value="UniProtKB-SubCell"/>
</dbReference>
<dbReference type="SMART" id="SM01114">
    <property type="entry name" value="CXC"/>
    <property type="match status" value="2"/>
</dbReference>
<evidence type="ECO:0000256" key="1">
    <source>
        <dbReference type="ARBA" id="ARBA00004123"/>
    </source>
</evidence>
<dbReference type="PANTHER" id="PTHR12446:SF34">
    <property type="entry name" value="PROTEIN LIN-54 HOMOLOG"/>
    <property type="match status" value="1"/>
</dbReference>
<dbReference type="InterPro" id="IPR005172">
    <property type="entry name" value="CRC"/>
</dbReference>
<dbReference type="GO" id="GO:0006355">
    <property type="term" value="P:regulation of DNA-templated transcription"/>
    <property type="evidence" value="ECO:0007669"/>
    <property type="project" value="TreeGrafter"/>
</dbReference>
<dbReference type="InterPro" id="IPR033467">
    <property type="entry name" value="Tesmin/TSO1-like_CXC"/>
</dbReference>
<accession>A0AAV1K3Y6</accession>
<feature type="compositionally biased region" description="Polar residues" evidence="4">
    <location>
        <begin position="555"/>
        <end position="565"/>
    </location>
</feature>
<protein>
    <recommendedName>
        <fullName evidence="5">CRC domain-containing protein</fullName>
    </recommendedName>
</protein>
<feature type="domain" description="CRC" evidence="5">
    <location>
        <begin position="579"/>
        <end position="694"/>
    </location>
</feature>
<dbReference type="Pfam" id="PF03638">
    <property type="entry name" value="TCR"/>
    <property type="match status" value="2"/>
</dbReference>
<proteinExistence type="inferred from homology"/>
<evidence type="ECO:0000259" key="5">
    <source>
        <dbReference type="PROSITE" id="PS51634"/>
    </source>
</evidence>
<reference evidence="6 7" key="1">
    <citation type="submission" date="2023-11" db="EMBL/GenBank/DDBJ databases">
        <authorList>
            <person name="Okamura Y."/>
        </authorList>
    </citation>
    <scope>NUCLEOTIDE SEQUENCE [LARGE SCALE GENOMIC DNA]</scope>
</reference>